<proteinExistence type="inferred from homology"/>
<dbReference type="GO" id="GO:0032259">
    <property type="term" value="P:methylation"/>
    <property type="evidence" value="ECO:0007669"/>
    <property type="project" value="UniProtKB-KW"/>
</dbReference>
<dbReference type="SUPFAM" id="SSF53335">
    <property type="entry name" value="S-adenosyl-L-methionine-dependent methyltransferases"/>
    <property type="match status" value="1"/>
</dbReference>
<evidence type="ECO:0008006" key="8">
    <source>
        <dbReference type="Google" id="ProtNLM"/>
    </source>
</evidence>
<reference evidence="6 7" key="1">
    <citation type="journal article" date="2017" name="Curr. Biol.">
        <title>Genome architecture and evolution of a unichromosomal asexual nematode.</title>
        <authorList>
            <person name="Fradin H."/>
            <person name="Zegar C."/>
            <person name="Gutwein M."/>
            <person name="Lucas J."/>
            <person name="Kovtun M."/>
            <person name="Corcoran D."/>
            <person name="Baugh L.R."/>
            <person name="Kiontke K."/>
            <person name="Gunsalus K."/>
            <person name="Fitch D.H."/>
            <person name="Piano F."/>
        </authorList>
    </citation>
    <scope>NUCLEOTIDE SEQUENCE [LARGE SCALE GENOMIC DNA]</scope>
    <source>
        <strain evidence="6">PF1309</strain>
    </source>
</reference>
<dbReference type="PROSITE" id="PS51681">
    <property type="entry name" value="SAM_MT_NNMT_PNMT_TEMT"/>
    <property type="match status" value="1"/>
</dbReference>
<dbReference type="Proteomes" id="UP000218231">
    <property type="component" value="Unassembled WGS sequence"/>
</dbReference>
<evidence type="ECO:0000256" key="2">
    <source>
        <dbReference type="ARBA" id="ARBA00022603"/>
    </source>
</evidence>
<keyword evidence="4" id="KW-0949">S-adenosyl-L-methionine</keyword>
<keyword evidence="2" id="KW-0489">Methyltransferase</keyword>
<dbReference type="PANTHER" id="PTHR10867">
    <property type="entry name" value="NNMT/PNMT/TEMT FAMILY MEMBER"/>
    <property type="match status" value="1"/>
</dbReference>
<dbReference type="EMBL" id="LIAE01010543">
    <property type="protein sequence ID" value="PAV59114.1"/>
    <property type="molecule type" value="Genomic_DNA"/>
</dbReference>
<dbReference type="STRING" id="2018661.A0A2A2JBX6"/>
<protein>
    <recommendedName>
        <fullName evidence="8">Methyltransferase type 11 domain-containing protein</fullName>
    </recommendedName>
</protein>
<dbReference type="AlphaFoldDB" id="A0A2A2JBX6"/>
<dbReference type="InterPro" id="IPR000940">
    <property type="entry name" value="NNMT_TEMT_trans"/>
</dbReference>
<comment type="caution">
    <text evidence="6">The sequence shown here is derived from an EMBL/GenBank/DDBJ whole genome shotgun (WGS) entry which is preliminary data.</text>
</comment>
<dbReference type="Pfam" id="PF01234">
    <property type="entry name" value="NNMT_PNMT_TEMT"/>
    <property type="match status" value="1"/>
</dbReference>
<dbReference type="Gene3D" id="3.40.50.150">
    <property type="entry name" value="Vaccinia Virus protein VP39"/>
    <property type="match status" value="1"/>
</dbReference>
<sequence length="206" mass="23443">MTVTVDDPPNGKEKDAEKKEEEEQEICSASEHHDKFVPQDYLEGSFDWTEVCKWIANIEATMETPQQMQDKARSKMRAVLEVNVHETPVVRNVAWKVDDSIQVPAKFQVVTTVFCLEYSCETLEGYMRAVKSACSLIEDGGYLIQGGVLEATTYSFGGTRFKCHYLKKSHIIESLKQNGMAHENEHFKFITHDEIFLLVSKKVGSK</sequence>
<evidence type="ECO:0000256" key="5">
    <source>
        <dbReference type="SAM" id="MobiDB-lite"/>
    </source>
</evidence>
<dbReference type="OrthoDB" id="10050085at2759"/>
<keyword evidence="3" id="KW-0808">Transferase</keyword>
<dbReference type="PANTHER" id="PTHR10867:SF17">
    <property type="entry name" value="NICOTINAMIDE N-METHYLTRANSFERASE"/>
    <property type="match status" value="1"/>
</dbReference>
<name>A0A2A2JBX6_9BILA</name>
<keyword evidence="7" id="KW-1185">Reference proteome</keyword>
<evidence type="ECO:0000313" key="7">
    <source>
        <dbReference type="Proteomes" id="UP000218231"/>
    </source>
</evidence>
<dbReference type="GO" id="GO:0008170">
    <property type="term" value="F:N-methyltransferase activity"/>
    <property type="evidence" value="ECO:0007669"/>
    <property type="project" value="TreeGrafter"/>
</dbReference>
<dbReference type="GO" id="GO:0005829">
    <property type="term" value="C:cytosol"/>
    <property type="evidence" value="ECO:0007669"/>
    <property type="project" value="TreeGrafter"/>
</dbReference>
<dbReference type="InterPro" id="IPR029063">
    <property type="entry name" value="SAM-dependent_MTases_sf"/>
</dbReference>
<feature type="compositionally biased region" description="Basic and acidic residues" evidence="5">
    <location>
        <begin position="9"/>
        <end position="21"/>
    </location>
</feature>
<feature type="region of interest" description="Disordered" evidence="5">
    <location>
        <begin position="1"/>
        <end position="30"/>
    </location>
</feature>
<evidence type="ECO:0000256" key="1">
    <source>
        <dbReference type="ARBA" id="ARBA00007996"/>
    </source>
</evidence>
<evidence type="ECO:0000313" key="6">
    <source>
        <dbReference type="EMBL" id="PAV59114.1"/>
    </source>
</evidence>
<accession>A0A2A2JBX6</accession>
<evidence type="ECO:0000256" key="4">
    <source>
        <dbReference type="ARBA" id="ARBA00022691"/>
    </source>
</evidence>
<gene>
    <name evidence="6" type="ORF">WR25_10799</name>
</gene>
<comment type="similarity">
    <text evidence="1">Belongs to the class I-like SAM-binding methyltransferase superfamily. NNMT/PNMT/TEMT family.</text>
</comment>
<evidence type="ECO:0000256" key="3">
    <source>
        <dbReference type="ARBA" id="ARBA00022679"/>
    </source>
</evidence>
<organism evidence="6 7">
    <name type="scientific">Diploscapter pachys</name>
    <dbReference type="NCBI Taxonomy" id="2018661"/>
    <lineage>
        <taxon>Eukaryota</taxon>
        <taxon>Metazoa</taxon>
        <taxon>Ecdysozoa</taxon>
        <taxon>Nematoda</taxon>
        <taxon>Chromadorea</taxon>
        <taxon>Rhabditida</taxon>
        <taxon>Rhabditina</taxon>
        <taxon>Rhabditomorpha</taxon>
        <taxon>Rhabditoidea</taxon>
        <taxon>Rhabditidae</taxon>
        <taxon>Diploscapter</taxon>
    </lineage>
</organism>